<evidence type="ECO:0000256" key="8">
    <source>
        <dbReference type="ARBA" id="ARBA00023136"/>
    </source>
</evidence>
<feature type="transmembrane region" description="Helical" evidence="9">
    <location>
        <begin position="335"/>
        <end position="356"/>
    </location>
</feature>
<evidence type="ECO:0000256" key="5">
    <source>
        <dbReference type="ARBA" id="ARBA00022692"/>
    </source>
</evidence>
<feature type="transmembrane region" description="Helical" evidence="9">
    <location>
        <begin position="239"/>
        <end position="257"/>
    </location>
</feature>
<proteinExistence type="predicted"/>
<evidence type="ECO:0000256" key="9">
    <source>
        <dbReference type="SAM" id="Phobius"/>
    </source>
</evidence>
<gene>
    <name evidence="11" type="ORF">METESE_33380</name>
</gene>
<dbReference type="EMBL" id="AP027081">
    <property type="protein sequence ID" value="BDU78380.1"/>
    <property type="molecule type" value="Genomic_DNA"/>
</dbReference>
<protein>
    <recommendedName>
        <fullName evidence="10">Cation/H+ exchanger transmembrane domain-containing protein</fullName>
    </recommendedName>
</protein>
<dbReference type="GO" id="GO:1902600">
    <property type="term" value="P:proton transmembrane transport"/>
    <property type="evidence" value="ECO:0007669"/>
    <property type="project" value="InterPro"/>
</dbReference>
<name>A0AA48KET3_9BACT</name>
<evidence type="ECO:0000256" key="1">
    <source>
        <dbReference type="ARBA" id="ARBA00004651"/>
    </source>
</evidence>
<keyword evidence="3" id="KW-0050">Antiport</keyword>
<evidence type="ECO:0000313" key="12">
    <source>
        <dbReference type="Proteomes" id="UP001228113"/>
    </source>
</evidence>
<keyword evidence="7" id="KW-0406">Ion transport</keyword>
<dbReference type="PANTHER" id="PTHR32507">
    <property type="entry name" value="NA(+)/H(+) ANTIPORTER 1"/>
    <property type="match status" value="1"/>
</dbReference>
<evidence type="ECO:0000256" key="4">
    <source>
        <dbReference type="ARBA" id="ARBA00022475"/>
    </source>
</evidence>
<feature type="transmembrane region" description="Helical" evidence="9">
    <location>
        <begin position="303"/>
        <end position="323"/>
    </location>
</feature>
<dbReference type="KEGG" id="msea:METESE_33380"/>
<evidence type="ECO:0000256" key="7">
    <source>
        <dbReference type="ARBA" id="ARBA00023065"/>
    </source>
</evidence>
<keyword evidence="4" id="KW-1003">Cell membrane</keyword>
<keyword evidence="2" id="KW-0813">Transport</keyword>
<dbReference type="RefSeq" id="WP_243329134.1">
    <property type="nucleotide sequence ID" value="NZ_AP027081.1"/>
</dbReference>
<keyword evidence="5 9" id="KW-0812">Transmembrane</keyword>
<keyword evidence="12" id="KW-1185">Reference proteome</keyword>
<dbReference type="InterPro" id="IPR006153">
    <property type="entry name" value="Cation/H_exchanger_TM"/>
</dbReference>
<dbReference type="Proteomes" id="UP001228113">
    <property type="component" value="Chromosome"/>
</dbReference>
<dbReference type="AlphaFoldDB" id="A0AA48KET3"/>
<keyword evidence="8 9" id="KW-0472">Membrane</keyword>
<feature type="transmembrane region" description="Helical" evidence="9">
    <location>
        <begin position="150"/>
        <end position="170"/>
    </location>
</feature>
<feature type="domain" description="Cation/H+ exchanger transmembrane" evidence="10">
    <location>
        <begin position="14"/>
        <end position="384"/>
    </location>
</feature>
<evidence type="ECO:0000256" key="6">
    <source>
        <dbReference type="ARBA" id="ARBA00022989"/>
    </source>
</evidence>
<feature type="transmembrane region" description="Helical" evidence="9">
    <location>
        <begin position="56"/>
        <end position="77"/>
    </location>
</feature>
<sequence length="410" mass="41798">MTLPAAVALLGLLVFLAHALEAIFQRTKVPDVLFLMGLGLLLGPATGLLRPEALGAAGPLFTTAALVAILFEGGLGLDLPTVARSIRGATGLTLWNFLGTLAVAAPLAKGLLGLTWLQAATVAACLGGTSSAVVIPLVRRFGAPETTRAALALESALSDVLVIIVALGLMNAQAAGRLHLPGLLGDMAGAFTVAAILGLAAGLAWSLLLDKVRAVRHSLFTTPAFVFVVYGAVEALGASGAIAALVMGLVLGNAGLLPGGGGERPRFGKLAPGDRQVFAEAVFLMKTFLFVYVGLSIRFSGTALALAGLALAGAVLLVRVPAVRLSLPPGGTDRSGALVASAMGAKGLAAAVVASIPLQMGLPRAEEIRLVVFAVVFFSILASSLLLFLQERGWLRLPGRILFGAYPEAR</sequence>
<dbReference type="Pfam" id="PF00999">
    <property type="entry name" value="Na_H_Exchanger"/>
    <property type="match status" value="1"/>
</dbReference>
<feature type="transmembrane region" description="Helical" evidence="9">
    <location>
        <begin position="277"/>
        <end position="297"/>
    </location>
</feature>
<dbReference type="Gene3D" id="1.20.1530.20">
    <property type="match status" value="1"/>
</dbReference>
<dbReference type="PANTHER" id="PTHR32507:SF0">
    <property type="entry name" value="NA(+)_H(+) ANTIPORTER 2-RELATED"/>
    <property type="match status" value="1"/>
</dbReference>
<feature type="transmembrane region" description="Helical" evidence="9">
    <location>
        <begin position="368"/>
        <end position="389"/>
    </location>
</feature>
<evidence type="ECO:0000256" key="2">
    <source>
        <dbReference type="ARBA" id="ARBA00022448"/>
    </source>
</evidence>
<evidence type="ECO:0000259" key="10">
    <source>
        <dbReference type="Pfam" id="PF00999"/>
    </source>
</evidence>
<feature type="transmembrane region" description="Helical" evidence="9">
    <location>
        <begin position="89"/>
        <end position="108"/>
    </location>
</feature>
<accession>A0AA48KET3</accession>
<feature type="transmembrane region" description="Helical" evidence="9">
    <location>
        <begin position="114"/>
        <end position="138"/>
    </location>
</feature>
<dbReference type="GO" id="GO:0015297">
    <property type="term" value="F:antiporter activity"/>
    <property type="evidence" value="ECO:0007669"/>
    <property type="project" value="UniProtKB-KW"/>
</dbReference>
<reference evidence="11" key="1">
    <citation type="journal article" date="2023" name="Int. J. Syst. Evol. Microbiol.">
        <title>Mesoterricola silvestris gen. nov., sp. nov., Mesoterricola sediminis sp. nov., Geothrix oryzae sp. nov., Geothrix edaphica sp. nov., Geothrix rubra sp. nov., and Geothrix limicola sp. nov., six novel members of Acidobacteriota isolated from soils.</title>
        <authorList>
            <person name="Itoh H."/>
            <person name="Sugisawa Y."/>
            <person name="Mise K."/>
            <person name="Xu Z."/>
            <person name="Kuniyasu M."/>
            <person name="Ushijima N."/>
            <person name="Kawano K."/>
            <person name="Kobayashi E."/>
            <person name="Shiratori Y."/>
            <person name="Masuda Y."/>
            <person name="Senoo K."/>
        </authorList>
    </citation>
    <scope>NUCLEOTIDE SEQUENCE</scope>
    <source>
        <strain evidence="11">W786</strain>
    </source>
</reference>
<organism evidence="11 12">
    <name type="scientific">Mesoterricola sediminis</name>
    <dbReference type="NCBI Taxonomy" id="2927980"/>
    <lineage>
        <taxon>Bacteria</taxon>
        <taxon>Pseudomonadati</taxon>
        <taxon>Acidobacteriota</taxon>
        <taxon>Holophagae</taxon>
        <taxon>Holophagales</taxon>
        <taxon>Holophagaceae</taxon>
        <taxon>Mesoterricola</taxon>
    </lineage>
</organism>
<feature type="transmembrane region" description="Helical" evidence="9">
    <location>
        <begin position="190"/>
        <end position="208"/>
    </location>
</feature>
<dbReference type="GO" id="GO:0005886">
    <property type="term" value="C:plasma membrane"/>
    <property type="evidence" value="ECO:0007669"/>
    <property type="project" value="UniProtKB-SubCell"/>
</dbReference>
<dbReference type="InterPro" id="IPR038770">
    <property type="entry name" value="Na+/solute_symporter_sf"/>
</dbReference>
<evidence type="ECO:0000313" key="11">
    <source>
        <dbReference type="EMBL" id="BDU78380.1"/>
    </source>
</evidence>
<comment type="subcellular location">
    <subcellularLocation>
        <location evidence="1">Cell membrane</location>
        <topology evidence="1">Multi-pass membrane protein</topology>
    </subcellularLocation>
</comment>
<keyword evidence="6 9" id="KW-1133">Transmembrane helix</keyword>
<evidence type="ECO:0000256" key="3">
    <source>
        <dbReference type="ARBA" id="ARBA00022449"/>
    </source>
</evidence>